<reference evidence="2" key="1">
    <citation type="submission" date="2022-11" db="UniProtKB">
        <authorList>
            <consortium name="WormBaseParasite"/>
        </authorList>
    </citation>
    <scope>IDENTIFICATION</scope>
</reference>
<organism evidence="1 2">
    <name type="scientific">Panagrolaimus sp. JU765</name>
    <dbReference type="NCBI Taxonomy" id="591449"/>
    <lineage>
        <taxon>Eukaryota</taxon>
        <taxon>Metazoa</taxon>
        <taxon>Ecdysozoa</taxon>
        <taxon>Nematoda</taxon>
        <taxon>Chromadorea</taxon>
        <taxon>Rhabditida</taxon>
        <taxon>Tylenchina</taxon>
        <taxon>Panagrolaimomorpha</taxon>
        <taxon>Panagrolaimoidea</taxon>
        <taxon>Panagrolaimidae</taxon>
        <taxon>Panagrolaimus</taxon>
    </lineage>
</organism>
<sequence>MALAGKVALVTGASRGIGRGIALQLGQAGAKVYVTGRRPENQDVLAKKLKLSSLEETANEITKRGGQGVAAFCDHGDAKSIKQLFEQISKENDGKLDILVNNAYSAVGYIFGNTGKKFYELDPEYSFEVVNNVGLKNHYICSSYAANMMIPRKTGLIVTVSSSGGMAYLFNIAYGVGKAGCDRLAADMAVDLAPSNVTSLSLWPGPVKTEIVEKVVLQSQASTAATKSIFEKGETTEFSGKCIVELFKDKNLLNETGKILTTAELAVKYGIKDEGGSQPMELPERFEKYLKVVNELRNWKDAKLNAKI</sequence>
<accession>A0AC34RHF5</accession>
<proteinExistence type="predicted"/>
<evidence type="ECO:0000313" key="2">
    <source>
        <dbReference type="WBParaSite" id="JU765_v2.g69.t1"/>
    </source>
</evidence>
<dbReference type="WBParaSite" id="JU765_v2.g69.t1">
    <property type="protein sequence ID" value="JU765_v2.g69.t1"/>
    <property type="gene ID" value="JU765_v2.g69"/>
</dbReference>
<protein>
    <submittedName>
        <fullName evidence="2">Uncharacterized protein</fullName>
    </submittedName>
</protein>
<evidence type="ECO:0000313" key="1">
    <source>
        <dbReference type="Proteomes" id="UP000887576"/>
    </source>
</evidence>
<dbReference type="Proteomes" id="UP000887576">
    <property type="component" value="Unplaced"/>
</dbReference>
<name>A0AC34RHF5_9BILA</name>